<dbReference type="InterPro" id="IPR041440">
    <property type="entry name" value="HypF_C"/>
</dbReference>
<dbReference type="SUPFAM" id="SSF54975">
    <property type="entry name" value="Acylphosphatase/BLUF domain-like"/>
    <property type="match status" value="1"/>
</dbReference>
<dbReference type="Proteomes" id="UP000198854">
    <property type="component" value="Unassembled WGS sequence"/>
</dbReference>
<dbReference type="GO" id="GO:0003725">
    <property type="term" value="F:double-stranded RNA binding"/>
    <property type="evidence" value="ECO:0007669"/>
    <property type="project" value="InterPro"/>
</dbReference>
<name>A0A1G8CSQ4_9VIBR</name>
<evidence type="ECO:0000256" key="9">
    <source>
        <dbReference type="PROSITE-ProRule" id="PRU00520"/>
    </source>
</evidence>
<keyword evidence="5" id="KW-0863">Zinc-finger</keyword>
<dbReference type="RefSeq" id="WP_093275280.1">
    <property type="nucleotide sequence ID" value="NZ_FNDD01000017.1"/>
</dbReference>
<feature type="active site" evidence="9">
    <location>
        <position position="18"/>
    </location>
</feature>
<evidence type="ECO:0000256" key="1">
    <source>
        <dbReference type="ARBA" id="ARBA00004711"/>
    </source>
</evidence>
<evidence type="ECO:0000256" key="3">
    <source>
        <dbReference type="ARBA" id="ARBA00022598"/>
    </source>
</evidence>
<comment type="function">
    <text evidence="8">Involved in the maturation of [NiFe] hydrogenases. Along with HypE, it catalyzes the synthesis of the CN ligands of the active site iron of [NiFe]-hydrogenases. HypF functions as a carbamoyl transferase using carbamoylphosphate as a substrate and transferring the carboxamido moiety in an ATP-dependent reaction to the thiolate of the C-terminal cysteine of HypE yielding a protein-S-carboxamide.</text>
</comment>
<keyword evidence="9" id="KW-0378">Hydrolase</keyword>
<dbReference type="Pfam" id="PF07503">
    <property type="entry name" value="zf-HYPF"/>
    <property type="match status" value="2"/>
</dbReference>
<dbReference type="AlphaFoldDB" id="A0A1G8CSQ4"/>
<organism evidence="12 13">
    <name type="scientific">Vibrio xiamenensis</name>
    <dbReference type="NCBI Taxonomy" id="861298"/>
    <lineage>
        <taxon>Bacteria</taxon>
        <taxon>Pseudomonadati</taxon>
        <taxon>Pseudomonadota</taxon>
        <taxon>Gammaproteobacteria</taxon>
        <taxon>Vibrionales</taxon>
        <taxon>Vibrionaceae</taxon>
        <taxon>Vibrio</taxon>
    </lineage>
</organism>
<feature type="active site" evidence="9">
    <location>
        <position position="36"/>
    </location>
</feature>
<dbReference type="PROSITE" id="PS00150">
    <property type="entry name" value="ACYLPHOSPHATASE_1"/>
    <property type="match status" value="1"/>
</dbReference>
<comment type="similarity">
    <text evidence="2 8">Belongs to the carbamoyltransferase HypF family.</text>
</comment>
<evidence type="ECO:0000313" key="12">
    <source>
        <dbReference type="EMBL" id="SDH48293.1"/>
    </source>
</evidence>
<keyword evidence="6" id="KW-0862">Zinc</keyword>
<dbReference type="InterPro" id="IPR017945">
    <property type="entry name" value="DHBP_synth_RibB-like_a/b_dom"/>
</dbReference>
<evidence type="ECO:0000313" key="13">
    <source>
        <dbReference type="Proteomes" id="UP000198854"/>
    </source>
</evidence>
<dbReference type="InterPro" id="IPR055128">
    <property type="entry name" value="HypF_C_2"/>
</dbReference>
<proteinExistence type="inferred from homology"/>
<comment type="catalytic activity">
    <reaction evidence="7 8">
        <text>C-terminal L-cysteinyl-[HypE protein] + carbamoyl phosphate + ATP + H2O = C-terminal S-carboxamide-L-cysteinyl-[HypE protein] + AMP + phosphate + diphosphate + H(+)</text>
        <dbReference type="Rhea" id="RHEA:55636"/>
        <dbReference type="Rhea" id="RHEA-COMP:14247"/>
        <dbReference type="Rhea" id="RHEA-COMP:14392"/>
        <dbReference type="ChEBI" id="CHEBI:15377"/>
        <dbReference type="ChEBI" id="CHEBI:15378"/>
        <dbReference type="ChEBI" id="CHEBI:30616"/>
        <dbReference type="ChEBI" id="CHEBI:33019"/>
        <dbReference type="ChEBI" id="CHEBI:43474"/>
        <dbReference type="ChEBI" id="CHEBI:58228"/>
        <dbReference type="ChEBI" id="CHEBI:76913"/>
        <dbReference type="ChEBI" id="CHEBI:139126"/>
        <dbReference type="ChEBI" id="CHEBI:456215"/>
    </reaction>
</comment>
<accession>A0A1G8CSQ4</accession>
<dbReference type="NCBIfam" id="TIGR00143">
    <property type="entry name" value="hypF"/>
    <property type="match status" value="1"/>
</dbReference>
<dbReference type="EMBL" id="FNDD01000017">
    <property type="protein sequence ID" value="SDH48293.1"/>
    <property type="molecule type" value="Genomic_DNA"/>
</dbReference>
<feature type="domain" description="Acylphosphatase-like" evidence="10">
    <location>
        <begin position="3"/>
        <end position="95"/>
    </location>
</feature>
<evidence type="ECO:0000256" key="8">
    <source>
        <dbReference type="PIRNR" id="PIRNR006256"/>
    </source>
</evidence>
<dbReference type="PROSITE" id="PS51160">
    <property type="entry name" value="ACYLPHOSPHATASE_3"/>
    <property type="match status" value="1"/>
</dbReference>
<dbReference type="Pfam" id="PF17788">
    <property type="entry name" value="HypF_C"/>
    <property type="match status" value="1"/>
</dbReference>
<dbReference type="InterPro" id="IPR006070">
    <property type="entry name" value="Sua5-like_dom"/>
</dbReference>
<dbReference type="Gene3D" id="3.30.110.120">
    <property type="match status" value="1"/>
</dbReference>
<evidence type="ECO:0000259" key="11">
    <source>
        <dbReference type="PROSITE" id="PS51163"/>
    </source>
</evidence>
<dbReference type="Gene3D" id="3.90.870.50">
    <property type="match status" value="1"/>
</dbReference>
<dbReference type="UniPathway" id="UPA00335"/>
<dbReference type="Pfam" id="PF22521">
    <property type="entry name" value="HypF_C_2"/>
    <property type="match status" value="1"/>
</dbReference>
<dbReference type="InterPro" id="IPR004421">
    <property type="entry name" value="Carbamoyltransferase_HypF"/>
</dbReference>
<dbReference type="GO" id="GO:0003998">
    <property type="term" value="F:acylphosphatase activity"/>
    <property type="evidence" value="ECO:0007669"/>
    <property type="project" value="UniProtKB-EC"/>
</dbReference>
<dbReference type="InterPro" id="IPR036046">
    <property type="entry name" value="Acylphosphatase-like_dom_sf"/>
</dbReference>
<comment type="pathway">
    <text evidence="1 8">Protein modification; [NiFe] hydrogenase maturation.</text>
</comment>
<evidence type="ECO:0000256" key="5">
    <source>
        <dbReference type="ARBA" id="ARBA00022771"/>
    </source>
</evidence>
<keyword evidence="4" id="KW-0479">Metal-binding</keyword>
<dbReference type="Gene3D" id="3.30.420.360">
    <property type="match status" value="1"/>
</dbReference>
<evidence type="ECO:0000256" key="2">
    <source>
        <dbReference type="ARBA" id="ARBA00008097"/>
    </source>
</evidence>
<sequence>MKRWQIDIGGTVQGVGFRPFIYRLACEQQLLGWVHNHAAGVTIEVQGNQLEAFKQRISSQKPPLCVIRELNVTALAPLSQTELEAEYQQRFRIRHSNSRAVKGALSTQVCADFAMCPDCLNDIQNPTSRFYRYPLTNCTHCGPRYTITRTLPYDRTNTSMAEFAMCPDCERDYHDPSNRRYHAQPIACPKCGPQIRWLAPSTDKRCAEQSFSHDQTFSSDQTYRVDQDYRGDQSLSSDQVLASARSAIQRGEIIAIKGVGGFHLVCDASNSDAVLRLRQLKGRPAKPLALMVKDSAQAKMLVRGERDEWQLLNSQARPITLMQKRSDADTQVAPNIAPGVPYLGIMLPYTPLHWLLFESITTPLVFTSANQKGAPIITDSQTVCRQFAGQLGGVVDHPRQIVHPCDDSVVSFTAGQRQILRLGRGYAPYYFALKRPLSAPSLALGAQQKVTLCLGAKNQAVLSPYIGTLDSLEMQTEFDRRCRAFSALHQIAPMHVECDKHPRYASHQWAKTQTIPRTLCAHHHAHILSVMAEYQLDEPVLGVAFDGTGLGEDNQLWGGEILLVNGAKAKRILHLEPFYLLGGEQAVHSPQRLLLSLLLNWYSFEQIQAFDLDAFQALDKQTLANWNTLWQKRINCYSTSSVGRLIDAYCALLTGIKHVEFEGQCGLWLEALALKAKSAAKAPPQFTLSPHNESGLSLFSFKPLFHRALSALSQCDSPQEKQACQVELASMLFEQLAILLASLCHRYPNRPLVLAGGVFQNRVLMNAIKRALSVHSTRLYASETIPLNDGGIAAGQLWLASLSQD</sequence>
<keyword evidence="3" id="KW-0436">Ligase</keyword>
<dbReference type="InterPro" id="IPR051060">
    <property type="entry name" value="Carbamoyltrans_HypF-like"/>
</dbReference>
<dbReference type="InterPro" id="IPR011125">
    <property type="entry name" value="Znf_HypF"/>
</dbReference>
<dbReference type="Pfam" id="PF00708">
    <property type="entry name" value="Acylphosphatase"/>
    <property type="match status" value="1"/>
</dbReference>
<dbReference type="Pfam" id="PF01300">
    <property type="entry name" value="Sua5_yciO_yrdC"/>
    <property type="match status" value="1"/>
</dbReference>
<evidence type="ECO:0000256" key="4">
    <source>
        <dbReference type="ARBA" id="ARBA00022723"/>
    </source>
</evidence>
<dbReference type="PANTHER" id="PTHR42959:SF1">
    <property type="entry name" value="CARBAMOYLTRANSFERASE HYPF"/>
    <property type="match status" value="1"/>
</dbReference>
<gene>
    <name evidence="12" type="ORF">SAMN04488136_11746</name>
</gene>
<evidence type="ECO:0000256" key="7">
    <source>
        <dbReference type="ARBA" id="ARBA00048220"/>
    </source>
</evidence>
<dbReference type="GO" id="GO:0016874">
    <property type="term" value="F:ligase activity"/>
    <property type="evidence" value="ECO:0007669"/>
    <property type="project" value="UniProtKB-UniRule"/>
</dbReference>
<dbReference type="GO" id="GO:0051604">
    <property type="term" value="P:protein maturation"/>
    <property type="evidence" value="ECO:0007669"/>
    <property type="project" value="TreeGrafter"/>
</dbReference>
<dbReference type="OrthoDB" id="9808093at2"/>
<dbReference type="STRING" id="861298.SAMN04488136_11746"/>
<evidence type="ECO:0000259" key="10">
    <source>
        <dbReference type="PROSITE" id="PS51160"/>
    </source>
</evidence>
<dbReference type="SUPFAM" id="SSF55821">
    <property type="entry name" value="YrdC/RibB"/>
    <property type="match status" value="1"/>
</dbReference>
<dbReference type="GO" id="GO:0016743">
    <property type="term" value="F:carboxyl- or carbamoyltransferase activity"/>
    <property type="evidence" value="ECO:0007669"/>
    <property type="project" value="UniProtKB-UniRule"/>
</dbReference>
<dbReference type="PROSITE" id="PS51163">
    <property type="entry name" value="YRDC"/>
    <property type="match status" value="1"/>
</dbReference>
<evidence type="ECO:0000256" key="6">
    <source>
        <dbReference type="ARBA" id="ARBA00022833"/>
    </source>
</evidence>
<dbReference type="InterPro" id="IPR017968">
    <property type="entry name" value="Acylphosphatase_CS"/>
</dbReference>
<dbReference type="InterPro" id="IPR001792">
    <property type="entry name" value="Acylphosphatase-like_dom"/>
</dbReference>
<dbReference type="EC" id="6.2.-.-" evidence="8"/>
<protein>
    <recommendedName>
        <fullName evidence="8">Carbamoyltransferase HypF</fullName>
        <ecNumber evidence="8">6.2.-.-</ecNumber>
    </recommendedName>
</protein>
<dbReference type="PIRSF" id="PIRSF006256">
    <property type="entry name" value="CMPcnvr_hdrg_mat"/>
    <property type="match status" value="1"/>
</dbReference>
<comment type="catalytic activity">
    <reaction evidence="9">
        <text>an acyl phosphate + H2O = a carboxylate + phosphate + H(+)</text>
        <dbReference type="Rhea" id="RHEA:14965"/>
        <dbReference type="ChEBI" id="CHEBI:15377"/>
        <dbReference type="ChEBI" id="CHEBI:15378"/>
        <dbReference type="ChEBI" id="CHEBI:29067"/>
        <dbReference type="ChEBI" id="CHEBI:43474"/>
        <dbReference type="ChEBI" id="CHEBI:59918"/>
        <dbReference type="EC" id="3.6.1.7"/>
    </reaction>
</comment>
<feature type="domain" description="YrdC-like" evidence="11">
    <location>
        <begin position="238"/>
        <end position="425"/>
    </location>
</feature>
<dbReference type="PANTHER" id="PTHR42959">
    <property type="entry name" value="CARBAMOYLTRANSFERASE"/>
    <property type="match status" value="1"/>
</dbReference>
<reference evidence="12 13" key="1">
    <citation type="submission" date="2016-10" db="EMBL/GenBank/DDBJ databases">
        <authorList>
            <person name="de Groot N.N."/>
        </authorList>
    </citation>
    <scope>NUCLEOTIDE SEQUENCE [LARGE SCALE GENOMIC DNA]</scope>
    <source>
        <strain evidence="12 13">CGMCC 1.10228</strain>
    </source>
</reference>
<dbReference type="GO" id="GO:0008270">
    <property type="term" value="F:zinc ion binding"/>
    <property type="evidence" value="ECO:0007669"/>
    <property type="project" value="UniProtKB-KW"/>
</dbReference>
<keyword evidence="13" id="KW-1185">Reference proteome</keyword>
<dbReference type="Gene3D" id="3.30.420.40">
    <property type="match status" value="1"/>
</dbReference>